<gene>
    <name evidence="6" type="ORF">I6U48_19000</name>
</gene>
<evidence type="ECO:0000256" key="2">
    <source>
        <dbReference type="ARBA" id="ARBA00022692"/>
    </source>
</evidence>
<evidence type="ECO:0000313" key="6">
    <source>
        <dbReference type="EMBL" id="MBV7274990.1"/>
    </source>
</evidence>
<sequence length="346" mass="40044">MNISNVKAVLTEHDLLSIIEDYVQVEGLKIDSIDIKELIVVRGSYKKRITIPFEIKLGVGSIKDNVVNIRILKLNVLKIGILKRIRNFVLKKLLREFYRYGIGVEKDNVAINLEKVSELVPSFYFILNDIKIIESRVEVELENFVYSEKKETPKIEKKDYEASLIKMQGEYGRVRDEIVKKFPKEYEKIAEYAMILPDITVLLWRLFRDKRVKIKIKIMVAGITAYLASPIDILPDFIPLIGTIDDVAIAFFGLNAIINEVPEEIILENWQGNENIILLTKEVINYISKAVGSYNVAKLLEVIKKIFKKGHVNYEIAVKREQMRRSRQSFKLEEAITVDEECDNIH</sequence>
<evidence type="ECO:0000313" key="7">
    <source>
        <dbReference type="Proteomes" id="UP000694308"/>
    </source>
</evidence>
<name>A0A949U0C1_9CLOT</name>
<evidence type="ECO:0000256" key="4">
    <source>
        <dbReference type="ARBA" id="ARBA00023136"/>
    </source>
</evidence>
<proteinExistence type="predicted"/>
<dbReference type="AlphaFoldDB" id="A0A949U0C1"/>
<keyword evidence="3" id="KW-1133">Transmembrane helix</keyword>
<reference evidence="6" key="1">
    <citation type="submission" date="2020-12" db="EMBL/GenBank/DDBJ databases">
        <title>Clostridium thailandense sp. nov., a novel acetogenic bacterium isolated from peat land soil in Thailand.</title>
        <authorList>
            <person name="Chaikitkaew S."/>
            <person name="Birkeland N.K."/>
        </authorList>
    </citation>
    <scope>NUCLEOTIDE SEQUENCE</scope>
    <source>
        <strain evidence="6">PL3</strain>
    </source>
</reference>
<evidence type="ECO:0000256" key="3">
    <source>
        <dbReference type="ARBA" id="ARBA00022989"/>
    </source>
</evidence>
<organism evidence="6 7">
    <name type="scientific">Clostridium thailandense</name>
    <dbReference type="NCBI Taxonomy" id="2794346"/>
    <lineage>
        <taxon>Bacteria</taxon>
        <taxon>Bacillati</taxon>
        <taxon>Bacillota</taxon>
        <taxon>Clostridia</taxon>
        <taxon>Eubacteriales</taxon>
        <taxon>Clostridiaceae</taxon>
        <taxon>Clostridium</taxon>
    </lineage>
</organism>
<dbReference type="EMBL" id="JAEEGC010000105">
    <property type="protein sequence ID" value="MBV7274990.1"/>
    <property type="molecule type" value="Genomic_DNA"/>
</dbReference>
<comment type="caution">
    <text evidence="6">The sequence shown here is derived from an EMBL/GenBank/DDBJ whole genome shotgun (WGS) entry which is preliminary data.</text>
</comment>
<dbReference type="Pfam" id="PF06803">
    <property type="entry name" value="DUF1232"/>
    <property type="match status" value="1"/>
</dbReference>
<evidence type="ECO:0000256" key="1">
    <source>
        <dbReference type="ARBA" id="ARBA00004127"/>
    </source>
</evidence>
<comment type="subcellular location">
    <subcellularLocation>
        <location evidence="1">Endomembrane system</location>
        <topology evidence="1">Multi-pass membrane protein</topology>
    </subcellularLocation>
</comment>
<feature type="domain" description="DUF1232" evidence="5">
    <location>
        <begin position="217"/>
        <end position="252"/>
    </location>
</feature>
<dbReference type="GO" id="GO:0012505">
    <property type="term" value="C:endomembrane system"/>
    <property type="evidence" value="ECO:0007669"/>
    <property type="project" value="UniProtKB-SubCell"/>
</dbReference>
<keyword evidence="7" id="KW-1185">Reference proteome</keyword>
<evidence type="ECO:0000259" key="5">
    <source>
        <dbReference type="Pfam" id="PF06803"/>
    </source>
</evidence>
<dbReference type="InterPro" id="IPR010652">
    <property type="entry name" value="DUF1232"/>
</dbReference>
<accession>A0A949U0C1</accession>
<dbReference type="RefSeq" id="WP_218322044.1">
    <property type="nucleotide sequence ID" value="NZ_JAEEGC010000105.1"/>
</dbReference>
<protein>
    <submittedName>
        <fullName evidence="6">DUF1232 domain-containing protein</fullName>
    </submittedName>
</protein>
<dbReference type="Proteomes" id="UP000694308">
    <property type="component" value="Unassembled WGS sequence"/>
</dbReference>
<keyword evidence="2" id="KW-0812">Transmembrane</keyword>
<keyword evidence="4" id="KW-0472">Membrane</keyword>